<dbReference type="InterPro" id="IPR024516">
    <property type="entry name" value="Mce_C"/>
</dbReference>
<dbReference type="Pfam" id="PF11887">
    <property type="entry name" value="Mce4_CUP1"/>
    <property type="match status" value="1"/>
</dbReference>
<sequence>MTGRGNERVTVTVVDDATRGGAPGLARPVRLALLAVVLMMASACSALPGSSGGRMEVVAYFEDSAGLFVGNDVGILGVPVGEITSIDPDGEQVKVTMEIDDDHQVPADAGAVVVARSVATDRYVELTPVYSKGPTLEDGDEIPIDRTRAPVDFDQVLASLNDFATGIASSKKATKAIERFVDQGTEALRGNGPLINQTIHALQEGVSGIHAQRGSITSTLRSLDVLLAAVSANESTAREFIRRVTEAADLLADERENFATALRSLDDAVTVVAEFAVDNRDQIVEAVNGSTRLMRTILQKQRNLTEILRVMPLTLQNLQRARIGDRIPVTFDPVVLTPLGKTINQVCDRLPPAICQLFGTDPLGGN</sequence>
<dbReference type="Pfam" id="PF02470">
    <property type="entry name" value="MlaD"/>
    <property type="match status" value="1"/>
</dbReference>
<keyword evidence="4" id="KW-1185">Reference proteome</keyword>
<proteinExistence type="predicted"/>
<dbReference type="InterPro" id="IPR005693">
    <property type="entry name" value="Mce"/>
</dbReference>
<protein>
    <submittedName>
        <fullName evidence="3">MCE family protein</fullName>
    </submittedName>
</protein>
<name>A0ABZ0ZM71_9ACTN</name>
<evidence type="ECO:0000313" key="3">
    <source>
        <dbReference type="EMBL" id="WQQ24869.1"/>
    </source>
</evidence>
<reference evidence="4" key="1">
    <citation type="submission" date="2023-12" db="EMBL/GenBank/DDBJ databases">
        <title>Novel species in genus Nocardioides.</title>
        <authorList>
            <person name="Zhou H."/>
        </authorList>
    </citation>
    <scope>NUCLEOTIDE SEQUENCE [LARGE SCALE GENOMIC DNA]</scope>
    <source>
        <strain evidence="4">HM61</strain>
    </source>
</reference>
<dbReference type="Proteomes" id="UP001327225">
    <property type="component" value="Chromosome"/>
</dbReference>
<gene>
    <name evidence="3" type="ORF">SHK19_12915</name>
</gene>
<dbReference type="InterPro" id="IPR003399">
    <property type="entry name" value="Mce/MlaD"/>
</dbReference>
<dbReference type="InterPro" id="IPR052336">
    <property type="entry name" value="MlaD_Phospholipid_Transporter"/>
</dbReference>
<dbReference type="PANTHER" id="PTHR33371:SF4">
    <property type="entry name" value="INTERMEMBRANE PHOSPHOLIPID TRANSPORT SYSTEM BINDING PROTEIN MLAD"/>
    <property type="match status" value="1"/>
</dbReference>
<organism evidence="3 4">
    <name type="scientific">Nocardioides bizhenqiangii</name>
    <dbReference type="NCBI Taxonomy" id="3095076"/>
    <lineage>
        <taxon>Bacteria</taxon>
        <taxon>Bacillati</taxon>
        <taxon>Actinomycetota</taxon>
        <taxon>Actinomycetes</taxon>
        <taxon>Propionibacteriales</taxon>
        <taxon>Nocardioidaceae</taxon>
        <taxon>Nocardioides</taxon>
    </lineage>
</organism>
<evidence type="ECO:0000313" key="4">
    <source>
        <dbReference type="Proteomes" id="UP001327225"/>
    </source>
</evidence>
<dbReference type="PANTHER" id="PTHR33371">
    <property type="entry name" value="INTERMEMBRANE PHOSPHOLIPID TRANSPORT SYSTEM BINDING PROTEIN MLAD-RELATED"/>
    <property type="match status" value="1"/>
</dbReference>
<dbReference type="RefSeq" id="WP_322936460.1">
    <property type="nucleotide sequence ID" value="NZ_CP141059.1"/>
</dbReference>
<evidence type="ECO:0000259" key="2">
    <source>
        <dbReference type="Pfam" id="PF11887"/>
    </source>
</evidence>
<dbReference type="NCBIfam" id="TIGR00996">
    <property type="entry name" value="Mtu_fam_mce"/>
    <property type="match status" value="1"/>
</dbReference>
<feature type="domain" description="Mce/MlaD" evidence="1">
    <location>
        <begin position="56"/>
        <end position="128"/>
    </location>
</feature>
<accession>A0ABZ0ZM71</accession>
<feature type="domain" description="Mammalian cell entry C-terminal" evidence="2">
    <location>
        <begin position="134"/>
        <end position="325"/>
    </location>
</feature>
<evidence type="ECO:0000259" key="1">
    <source>
        <dbReference type="Pfam" id="PF02470"/>
    </source>
</evidence>
<dbReference type="EMBL" id="CP141059">
    <property type="protein sequence ID" value="WQQ24869.1"/>
    <property type="molecule type" value="Genomic_DNA"/>
</dbReference>